<dbReference type="InterPro" id="IPR022689">
    <property type="entry name" value="Iron_dep_repressor"/>
</dbReference>
<name>A0A0B7HW40_9FLAO</name>
<keyword evidence="10" id="KW-0804">Transcription</keyword>
<evidence type="ECO:0000256" key="7">
    <source>
        <dbReference type="ARBA" id="ARBA00023015"/>
    </source>
</evidence>
<dbReference type="PANTHER" id="PTHR33238">
    <property type="entry name" value="IRON (METAL) DEPENDENT REPRESSOR, DTXR FAMILY"/>
    <property type="match status" value="1"/>
</dbReference>
<comment type="subunit">
    <text evidence="3">Homodimer.</text>
</comment>
<keyword evidence="7" id="KW-0805">Transcription regulation</keyword>
<keyword evidence="5" id="KW-0963">Cytoplasm</keyword>
<comment type="function">
    <text evidence="12">In the presence of manganese, represses expression of mntH and mntS. Up-regulates expression of mntP.</text>
</comment>
<keyword evidence="8" id="KW-0238">DNA-binding</keyword>
<dbReference type="Gene3D" id="2.30.30.90">
    <property type="match status" value="1"/>
</dbReference>
<organism evidence="16 17">
    <name type="scientific">Capnocytophaga canis</name>
    <dbReference type="NCBI Taxonomy" id="1848903"/>
    <lineage>
        <taxon>Bacteria</taxon>
        <taxon>Pseudomonadati</taxon>
        <taxon>Bacteroidota</taxon>
        <taxon>Flavobacteriia</taxon>
        <taxon>Flavobacteriales</taxon>
        <taxon>Flavobacteriaceae</taxon>
        <taxon>Capnocytophaga</taxon>
    </lineage>
</organism>
<evidence type="ECO:0000313" key="15">
    <source>
        <dbReference type="EMBL" id="CEN45297.1"/>
    </source>
</evidence>
<dbReference type="Proteomes" id="UP000038200">
    <property type="component" value="Unassembled WGS sequence"/>
</dbReference>
<keyword evidence="11" id="KW-0464">Manganese</keyword>
<dbReference type="SUPFAM" id="SSF47979">
    <property type="entry name" value="Iron-dependent repressor protein, dimerization domain"/>
    <property type="match status" value="1"/>
</dbReference>
<keyword evidence="6" id="KW-0678">Repressor</keyword>
<keyword evidence="18" id="KW-1185">Reference proteome</keyword>
<comment type="subcellular location">
    <subcellularLocation>
        <location evidence="1">Cytoplasm</location>
    </subcellularLocation>
</comment>
<dbReference type="InterPro" id="IPR001367">
    <property type="entry name" value="Fe_dep_repressor"/>
</dbReference>
<evidence type="ECO:0000256" key="8">
    <source>
        <dbReference type="ARBA" id="ARBA00023125"/>
    </source>
</evidence>
<evidence type="ECO:0000256" key="3">
    <source>
        <dbReference type="ARBA" id="ARBA00011738"/>
    </source>
</evidence>
<dbReference type="GO" id="GO:0003700">
    <property type="term" value="F:DNA-binding transcription factor activity"/>
    <property type="evidence" value="ECO:0007669"/>
    <property type="project" value="InterPro"/>
</dbReference>
<dbReference type="Proteomes" id="UP000045051">
    <property type="component" value="Unassembled WGS sequence"/>
</dbReference>
<dbReference type="Pfam" id="PF02742">
    <property type="entry name" value="Fe_dep_repr_C"/>
    <property type="match status" value="1"/>
</dbReference>
<dbReference type="Pfam" id="PF01325">
    <property type="entry name" value="Fe_dep_repress"/>
    <property type="match status" value="1"/>
</dbReference>
<dbReference type="STRING" id="1848903.CCAND38_230057"/>
<sequence length="239" mass="27969">MLVLLYFENRYGRIFYKKSKSMTLSEENYLKTIFHLFNEEEEEVSTNAIAEVMNTKASSVTDMLKKLADKKLINYKKYQGVTLTTEGRNKAIYIVRKHRLWEVFLVEKLDFSWDEVHEIAEELEHIESEKLIERLDAFLGFPEKDPHGDPIPNKHGFYEKTTKTLLSELDKNEKGICIAVKNTSKDFLRYLSKVSITLGDEIIVKSKEKFDNSMIVSIHNKEINLSAMVCRNLYVQKEK</sequence>
<dbReference type="PANTHER" id="PTHR33238:SF11">
    <property type="entry name" value="TRANSCRIPTIONAL REGULATOR MNTR"/>
    <property type="match status" value="1"/>
</dbReference>
<evidence type="ECO:0000256" key="4">
    <source>
        <dbReference type="ARBA" id="ARBA00022386"/>
    </source>
</evidence>
<evidence type="ECO:0000256" key="1">
    <source>
        <dbReference type="ARBA" id="ARBA00004496"/>
    </source>
</evidence>
<reference evidence="17 18" key="1">
    <citation type="submission" date="2015-01" db="EMBL/GenBank/DDBJ databases">
        <authorList>
            <person name="MANFREDI Pablo"/>
        </authorList>
    </citation>
    <scope>NUCLEOTIDE SEQUENCE [LARGE SCALE GENOMIC DNA]</scope>
    <source>
        <strain evidence="15 18">CcD38</strain>
        <strain evidence="16 17">CcD93</strain>
    </source>
</reference>
<evidence type="ECO:0000259" key="14">
    <source>
        <dbReference type="PROSITE" id="PS50944"/>
    </source>
</evidence>
<evidence type="ECO:0000256" key="11">
    <source>
        <dbReference type="ARBA" id="ARBA00023211"/>
    </source>
</evidence>
<dbReference type="FunFam" id="1.10.60.10:FF:000004">
    <property type="entry name" value="DtxR family transcriptional regulator"/>
    <property type="match status" value="1"/>
</dbReference>
<evidence type="ECO:0000256" key="9">
    <source>
        <dbReference type="ARBA" id="ARBA00023159"/>
    </source>
</evidence>
<dbReference type="InterPro" id="IPR036421">
    <property type="entry name" value="Fe_dep_repressor_sf"/>
</dbReference>
<evidence type="ECO:0000256" key="12">
    <source>
        <dbReference type="ARBA" id="ARBA00025185"/>
    </source>
</evidence>
<dbReference type="InterPro" id="IPR036390">
    <property type="entry name" value="WH_DNA-bd_sf"/>
</dbReference>
<dbReference type="GO" id="GO:0046914">
    <property type="term" value="F:transition metal ion binding"/>
    <property type="evidence" value="ECO:0007669"/>
    <property type="project" value="InterPro"/>
</dbReference>
<evidence type="ECO:0000256" key="13">
    <source>
        <dbReference type="ARBA" id="ARBA00032593"/>
    </source>
</evidence>
<evidence type="ECO:0000256" key="6">
    <source>
        <dbReference type="ARBA" id="ARBA00022491"/>
    </source>
</evidence>
<dbReference type="InterPro" id="IPR036388">
    <property type="entry name" value="WH-like_DNA-bd_sf"/>
</dbReference>
<dbReference type="PROSITE" id="PS50944">
    <property type="entry name" value="HTH_DTXR"/>
    <property type="match status" value="1"/>
</dbReference>
<dbReference type="SMART" id="SM00529">
    <property type="entry name" value="HTH_DTXR"/>
    <property type="match status" value="1"/>
</dbReference>
<accession>A0A0B7HW40</accession>
<dbReference type="AlphaFoldDB" id="A0A0B7HW40"/>
<dbReference type="Pfam" id="PF04023">
    <property type="entry name" value="FeoA"/>
    <property type="match status" value="1"/>
</dbReference>
<evidence type="ECO:0000313" key="17">
    <source>
        <dbReference type="Proteomes" id="UP000038200"/>
    </source>
</evidence>
<comment type="similarity">
    <text evidence="2">Belongs to the DtxR/MntR family.</text>
</comment>
<dbReference type="Gene3D" id="1.10.10.10">
    <property type="entry name" value="Winged helix-like DNA-binding domain superfamily/Winged helix DNA-binding domain"/>
    <property type="match status" value="1"/>
</dbReference>
<dbReference type="SUPFAM" id="SSF46785">
    <property type="entry name" value="Winged helix' DNA-binding domain"/>
    <property type="match status" value="1"/>
</dbReference>
<dbReference type="InterPro" id="IPR022687">
    <property type="entry name" value="HTH_DTXR"/>
</dbReference>
<dbReference type="EMBL" id="CDOI01000133">
    <property type="protein sequence ID" value="CEN45297.1"/>
    <property type="molecule type" value="Genomic_DNA"/>
</dbReference>
<dbReference type="InterPro" id="IPR050536">
    <property type="entry name" value="DtxR_MntR_Metal-Reg"/>
</dbReference>
<evidence type="ECO:0000256" key="2">
    <source>
        <dbReference type="ARBA" id="ARBA00007871"/>
    </source>
</evidence>
<evidence type="ECO:0000313" key="18">
    <source>
        <dbReference type="Proteomes" id="UP000045051"/>
    </source>
</evidence>
<evidence type="ECO:0000256" key="10">
    <source>
        <dbReference type="ARBA" id="ARBA00023163"/>
    </source>
</evidence>
<dbReference type="InterPro" id="IPR038157">
    <property type="entry name" value="FeoA_core_dom"/>
</dbReference>
<protein>
    <recommendedName>
        <fullName evidence="4">Transcriptional regulator MntR</fullName>
    </recommendedName>
    <alternativeName>
        <fullName evidence="13">Manganese transport regulator</fullName>
    </alternativeName>
</protein>
<dbReference type="GO" id="GO:0003677">
    <property type="term" value="F:DNA binding"/>
    <property type="evidence" value="ECO:0007669"/>
    <property type="project" value="UniProtKB-KW"/>
</dbReference>
<proteinExistence type="inferred from homology"/>
<dbReference type="SMART" id="SM00899">
    <property type="entry name" value="FeoA"/>
    <property type="match status" value="1"/>
</dbReference>
<dbReference type="Gene3D" id="1.10.60.10">
    <property type="entry name" value="Iron dependent repressor, metal binding and dimerisation domain"/>
    <property type="match status" value="1"/>
</dbReference>
<evidence type="ECO:0000313" key="16">
    <source>
        <dbReference type="EMBL" id="CEN54143.1"/>
    </source>
</evidence>
<feature type="domain" description="HTH dtxR-type" evidence="14">
    <location>
        <begin position="22"/>
        <end position="84"/>
    </location>
</feature>
<evidence type="ECO:0000256" key="5">
    <source>
        <dbReference type="ARBA" id="ARBA00022490"/>
    </source>
</evidence>
<dbReference type="GO" id="GO:0005737">
    <property type="term" value="C:cytoplasm"/>
    <property type="evidence" value="ECO:0007669"/>
    <property type="project" value="UniProtKB-SubCell"/>
</dbReference>
<gene>
    <name evidence="15" type="ORF">CCAND38_230057</name>
    <name evidence="16" type="ORF">CCAND93_730012</name>
</gene>
<dbReference type="GO" id="GO:0046983">
    <property type="term" value="F:protein dimerization activity"/>
    <property type="evidence" value="ECO:0007669"/>
    <property type="project" value="InterPro"/>
</dbReference>
<dbReference type="InterPro" id="IPR007167">
    <property type="entry name" value="Fe-transptr_FeoA-like"/>
</dbReference>
<keyword evidence="9" id="KW-0010">Activator</keyword>
<dbReference type="EMBL" id="CDOL01000265">
    <property type="protein sequence ID" value="CEN54143.1"/>
    <property type="molecule type" value="Genomic_DNA"/>
</dbReference>